<sequence>MFQGDAPIIATMDAAATASTNVATFHISTTIVAVSITSELTIGE</sequence>
<reference evidence="1" key="1">
    <citation type="submission" date="2021-06" db="EMBL/GenBank/DDBJ databases">
        <authorList>
            <person name="Kallberg Y."/>
            <person name="Tangrot J."/>
            <person name="Rosling A."/>
        </authorList>
    </citation>
    <scope>NUCLEOTIDE SEQUENCE</scope>
    <source>
        <strain evidence="1">IN212</strain>
    </source>
</reference>
<keyword evidence="2" id="KW-1185">Reference proteome</keyword>
<evidence type="ECO:0000313" key="1">
    <source>
        <dbReference type="EMBL" id="CAG8457921.1"/>
    </source>
</evidence>
<proteinExistence type="predicted"/>
<gene>
    <name evidence="1" type="ORF">RFULGI_LOCUS549</name>
</gene>
<comment type="caution">
    <text evidence="1">The sequence shown here is derived from an EMBL/GenBank/DDBJ whole genome shotgun (WGS) entry which is preliminary data.</text>
</comment>
<protein>
    <submittedName>
        <fullName evidence="1">4332_t:CDS:1</fullName>
    </submittedName>
</protein>
<organism evidence="1 2">
    <name type="scientific">Racocetra fulgida</name>
    <dbReference type="NCBI Taxonomy" id="60492"/>
    <lineage>
        <taxon>Eukaryota</taxon>
        <taxon>Fungi</taxon>
        <taxon>Fungi incertae sedis</taxon>
        <taxon>Mucoromycota</taxon>
        <taxon>Glomeromycotina</taxon>
        <taxon>Glomeromycetes</taxon>
        <taxon>Diversisporales</taxon>
        <taxon>Gigasporaceae</taxon>
        <taxon>Racocetra</taxon>
    </lineage>
</organism>
<accession>A0A9N8YYA4</accession>
<name>A0A9N8YYA4_9GLOM</name>
<dbReference type="EMBL" id="CAJVPZ010000230">
    <property type="protein sequence ID" value="CAG8457921.1"/>
    <property type="molecule type" value="Genomic_DNA"/>
</dbReference>
<evidence type="ECO:0000313" key="2">
    <source>
        <dbReference type="Proteomes" id="UP000789396"/>
    </source>
</evidence>
<dbReference type="Proteomes" id="UP000789396">
    <property type="component" value="Unassembled WGS sequence"/>
</dbReference>
<dbReference type="AlphaFoldDB" id="A0A9N8YYA4"/>